<feature type="compositionally biased region" description="Polar residues" evidence="1">
    <location>
        <begin position="246"/>
        <end position="262"/>
    </location>
</feature>
<organism evidence="2 3">
    <name type="scientific">Saitoella complicata (strain BCRC 22490 / CBS 7301 / JCM 7358 / NBRC 10748 / NRRL Y-17804)</name>
    <dbReference type="NCBI Taxonomy" id="698492"/>
    <lineage>
        <taxon>Eukaryota</taxon>
        <taxon>Fungi</taxon>
        <taxon>Dikarya</taxon>
        <taxon>Ascomycota</taxon>
        <taxon>Taphrinomycotina</taxon>
        <taxon>Taphrinomycotina incertae sedis</taxon>
        <taxon>Saitoella</taxon>
    </lineage>
</organism>
<feature type="compositionally biased region" description="Polar residues" evidence="1">
    <location>
        <begin position="294"/>
        <end position="305"/>
    </location>
</feature>
<dbReference type="AlphaFoldDB" id="A0A0E9NIH3"/>
<feature type="region of interest" description="Disordered" evidence="1">
    <location>
        <begin position="246"/>
        <end position="307"/>
    </location>
</feature>
<evidence type="ECO:0000256" key="1">
    <source>
        <dbReference type="SAM" id="MobiDB-lite"/>
    </source>
</evidence>
<keyword evidence="3" id="KW-1185">Reference proteome</keyword>
<evidence type="ECO:0000313" key="3">
    <source>
        <dbReference type="Proteomes" id="UP000033140"/>
    </source>
</evidence>
<dbReference type="Proteomes" id="UP000033140">
    <property type="component" value="Unassembled WGS sequence"/>
</dbReference>
<reference evidence="2 3" key="3">
    <citation type="journal article" date="2015" name="Genome Announc.">
        <title>Draft Genome Sequence of the Archiascomycetous Yeast Saitoella complicata.</title>
        <authorList>
            <person name="Yamauchi K."/>
            <person name="Kondo S."/>
            <person name="Hamamoto M."/>
            <person name="Takahashi Y."/>
            <person name="Ogura Y."/>
            <person name="Hayashi T."/>
            <person name="Nishida H."/>
        </authorList>
    </citation>
    <scope>NUCLEOTIDE SEQUENCE [LARGE SCALE GENOMIC DNA]</scope>
    <source>
        <strain evidence="2 3">NRRL Y-17804</strain>
    </source>
</reference>
<comment type="caution">
    <text evidence="2">The sequence shown here is derived from an EMBL/GenBank/DDBJ whole genome shotgun (WGS) entry which is preliminary data.</text>
</comment>
<proteinExistence type="predicted"/>
<sequence length="411" mass="46885">MPPRKLKGAAKASYKRRASSRTPKPPSRLLEDAASPPPTNTVRREKRPKTVIELEDEDAPNHRYPQAPWTVNPVRSWADQGQLLIDVALEELSHDHMVVEGVNKYSLKPNINWKVCRGRSRDAPWCRLRTEDDWEGFIDAVHTERNTPKVKWAASQFELDQQTPLHPSQTQKMILAVQTLQAKHKCAKHHQQYCYVHPFSGYHRYISNDLLNLWSKYLVAKEHGVTVEDPPIHDPLFAELLKPYKSTDQSETPESRHSSSGMPQLPTPVTAPRFDLLPLPPSSQPTPTPTPTTIDTQMLRGSSPLQGPAADDLDGFLAYVKTKVPEYIDFDCQTVRDAIIDNGVVLDDLKNIDPNGLPPVKHGWVRIMRKWWPVWKGIQREQQSKPRGPLGLEETPFEVYESQEFDESFDL</sequence>
<protein>
    <submittedName>
        <fullName evidence="2">Uncharacterized protein</fullName>
    </submittedName>
</protein>
<feature type="region of interest" description="Disordered" evidence="1">
    <location>
        <begin position="1"/>
        <end position="52"/>
    </location>
</feature>
<accession>A0A0E9NIH3</accession>
<reference evidence="2 3" key="1">
    <citation type="journal article" date="2011" name="J. Gen. Appl. Microbiol.">
        <title>Draft genome sequencing of the enigmatic yeast Saitoella complicata.</title>
        <authorList>
            <person name="Nishida H."/>
            <person name="Hamamoto M."/>
            <person name="Sugiyama J."/>
        </authorList>
    </citation>
    <scope>NUCLEOTIDE SEQUENCE [LARGE SCALE GENOMIC DNA]</scope>
    <source>
        <strain evidence="2 3">NRRL Y-17804</strain>
    </source>
</reference>
<gene>
    <name evidence="2" type="ORF">G7K_3373-t1</name>
</gene>
<evidence type="ECO:0000313" key="2">
    <source>
        <dbReference type="EMBL" id="GAO49215.1"/>
    </source>
</evidence>
<name>A0A0E9NIH3_SAICN</name>
<feature type="compositionally biased region" description="Pro residues" evidence="1">
    <location>
        <begin position="278"/>
        <end position="290"/>
    </location>
</feature>
<feature type="compositionally biased region" description="Basic residues" evidence="1">
    <location>
        <begin position="1"/>
        <end position="19"/>
    </location>
</feature>
<dbReference type="EMBL" id="BACD03000020">
    <property type="protein sequence ID" value="GAO49215.1"/>
    <property type="molecule type" value="Genomic_DNA"/>
</dbReference>
<reference evidence="2 3" key="2">
    <citation type="journal article" date="2014" name="J. Gen. Appl. Microbiol.">
        <title>The early diverging ascomycetous budding yeast Saitoella complicata has three histone deacetylases belonging to the Clr6, Hos2, and Rpd3 lineages.</title>
        <authorList>
            <person name="Nishida H."/>
            <person name="Matsumoto T."/>
            <person name="Kondo S."/>
            <person name="Hamamoto M."/>
            <person name="Yoshikawa H."/>
        </authorList>
    </citation>
    <scope>NUCLEOTIDE SEQUENCE [LARGE SCALE GENOMIC DNA]</scope>
    <source>
        <strain evidence="2 3">NRRL Y-17804</strain>
    </source>
</reference>